<dbReference type="InterPro" id="IPR028816">
    <property type="entry name" value="Caprin"/>
</dbReference>
<reference evidence="3 4" key="1">
    <citation type="submission" date="2016-03" db="EMBL/GenBank/DDBJ databases">
        <title>EvidentialGene: Evidence-directed Construction of Genes on Genomes.</title>
        <authorList>
            <person name="Gilbert D.G."/>
            <person name="Choi J.-H."/>
            <person name="Mockaitis K."/>
            <person name="Colbourne J."/>
            <person name="Pfrender M."/>
        </authorList>
    </citation>
    <scope>NUCLEOTIDE SEQUENCE [LARGE SCALE GENOMIC DNA]</scope>
    <source>
        <strain evidence="3 4">Xinb3</strain>
        <tissue evidence="3">Complete organism</tissue>
    </source>
</reference>
<dbReference type="GO" id="GO:0003723">
    <property type="term" value="F:RNA binding"/>
    <property type="evidence" value="ECO:0007669"/>
    <property type="project" value="TreeGrafter"/>
</dbReference>
<dbReference type="AlphaFoldDB" id="A0A164KBU3"/>
<feature type="region of interest" description="Disordered" evidence="1">
    <location>
        <begin position="55"/>
        <end position="106"/>
    </location>
</feature>
<comment type="caution">
    <text evidence="3">The sequence shown here is derived from an EMBL/GenBank/DDBJ whole genome shotgun (WGS) entry which is preliminary data.</text>
</comment>
<dbReference type="SUPFAM" id="SSF56672">
    <property type="entry name" value="DNA/RNA polymerases"/>
    <property type="match status" value="1"/>
</dbReference>
<proteinExistence type="predicted"/>
<dbReference type="GO" id="GO:0005737">
    <property type="term" value="C:cytoplasm"/>
    <property type="evidence" value="ECO:0007669"/>
    <property type="project" value="TreeGrafter"/>
</dbReference>
<gene>
    <name evidence="3" type="ORF">APZ42_034253</name>
</gene>
<keyword evidence="2" id="KW-1133">Transmembrane helix</keyword>
<dbReference type="PANTHER" id="PTHR22922:SF19">
    <property type="entry name" value="CAPRIN HOMOLOG"/>
    <property type="match status" value="1"/>
</dbReference>
<feature type="compositionally biased region" description="Polar residues" evidence="1">
    <location>
        <begin position="91"/>
        <end position="106"/>
    </location>
</feature>
<organism evidence="3 4">
    <name type="scientific">Daphnia magna</name>
    <dbReference type="NCBI Taxonomy" id="35525"/>
    <lineage>
        <taxon>Eukaryota</taxon>
        <taxon>Metazoa</taxon>
        <taxon>Ecdysozoa</taxon>
        <taxon>Arthropoda</taxon>
        <taxon>Crustacea</taxon>
        <taxon>Branchiopoda</taxon>
        <taxon>Diplostraca</taxon>
        <taxon>Cladocera</taxon>
        <taxon>Anomopoda</taxon>
        <taxon>Daphniidae</taxon>
        <taxon>Daphnia</taxon>
    </lineage>
</organism>
<keyword evidence="4" id="KW-1185">Reference proteome</keyword>
<sequence>MLRQGVIEPSDSSWSSPVVLVKKKDGTWGFYVDYRKLNAVTVKFSHHLPHNAETTAEKAHQNKNEQQEESQDFSASIDPQLQAEKEVTVPENITVSPDTSDNEVITSAPDQIFSNASRKPLRNTRLLARYFTFLVPFFIFLLAPSTSSSLILRENAIFKQQADVAFSESSWTIVTDLDFGLADTATAYLKEKILQQQKVAERCKNQADMEDLELNHFEYFSQLDETFEAMNQILLGLQQLADSLDIGFSLLADGHLAPHIVSPAKFNKVIKPINGQLPRKRSISCDELLVAYRESTVSVAAMENSFRLFIHVPIFDHAQQCKLSQIINLAGATDNGTHGVLFGYLPDYLTVSVDLETFLKKYTEWHGPEVVYMGANQWVYSATKQHEIVFSCPSGGEQPPLRTTTLPPVGMFEIPLRCTAGTKEWVFPAIDIINQLLHRNAQPSLSTEMTGEQTHNLTIKTDKQKETSSIRYPYELVTAILLLALGIISLAYKSYTLIVRLAAHELYDSPPPGDSGREELEMQ</sequence>
<name>A0A164KBU3_9CRUS</name>
<keyword evidence="2" id="KW-0472">Membrane</keyword>
<evidence type="ECO:0000313" key="4">
    <source>
        <dbReference type="Proteomes" id="UP000076858"/>
    </source>
</evidence>
<evidence type="ECO:0000256" key="1">
    <source>
        <dbReference type="SAM" id="MobiDB-lite"/>
    </source>
</evidence>
<feature type="transmembrane region" description="Helical" evidence="2">
    <location>
        <begin position="472"/>
        <end position="492"/>
    </location>
</feature>
<dbReference type="Gene3D" id="3.10.10.10">
    <property type="entry name" value="HIV Type 1 Reverse Transcriptase, subunit A, domain 1"/>
    <property type="match status" value="1"/>
</dbReference>
<evidence type="ECO:0000313" key="3">
    <source>
        <dbReference type="EMBL" id="KZS03130.1"/>
    </source>
</evidence>
<dbReference type="OrthoDB" id="125159at2759"/>
<protein>
    <submittedName>
        <fullName evidence="3">Uncharacterized protein</fullName>
    </submittedName>
</protein>
<dbReference type="Proteomes" id="UP000076858">
    <property type="component" value="Unassembled WGS sequence"/>
</dbReference>
<dbReference type="EMBL" id="LRGB01003341">
    <property type="protein sequence ID" value="KZS03130.1"/>
    <property type="molecule type" value="Genomic_DNA"/>
</dbReference>
<feature type="compositionally biased region" description="Basic and acidic residues" evidence="1">
    <location>
        <begin position="55"/>
        <end position="66"/>
    </location>
</feature>
<feature type="transmembrane region" description="Helical" evidence="2">
    <location>
        <begin position="126"/>
        <end position="143"/>
    </location>
</feature>
<keyword evidence="2" id="KW-0812">Transmembrane</keyword>
<accession>A0A164KBU3</accession>
<dbReference type="PANTHER" id="PTHR22922">
    <property type="entry name" value="GPI-ANCHORED PROTEIN P137"/>
    <property type="match status" value="1"/>
</dbReference>
<evidence type="ECO:0000256" key="2">
    <source>
        <dbReference type="SAM" id="Phobius"/>
    </source>
</evidence>
<dbReference type="GO" id="GO:0071897">
    <property type="term" value="P:DNA biosynthetic process"/>
    <property type="evidence" value="ECO:0007669"/>
    <property type="project" value="UniProtKB-ARBA"/>
</dbReference>
<dbReference type="InterPro" id="IPR043502">
    <property type="entry name" value="DNA/RNA_pol_sf"/>
</dbReference>